<dbReference type="InterPro" id="IPR011008">
    <property type="entry name" value="Dimeric_a/b-barrel"/>
</dbReference>
<dbReference type="SUPFAM" id="SSF54909">
    <property type="entry name" value="Dimeric alpha+beta barrel"/>
    <property type="match status" value="2"/>
</dbReference>
<accession>A0A1I0CLB6</accession>
<keyword evidence="2" id="KW-1185">Reference proteome</keyword>
<name>A0A1I0CLB6_9ACTN</name>
<dbReference type="AlphaFoldDB" id="A0A1I0CLB6"/>
<proteinExistence type="predicted"/>
<dbReference type="RefSeq" id="WP_342707432.1">
    <property type="nucleotide sequence ID" value="NZ_FOIE01000003.1"/>
</dbReference>
<reference evidence="2" key="1">
    <citation type="submission" date="2016-10" db="EMBL/GenBank/DDBJ databases">
        <authorList>
            <person name="Varghese N."/>
            <person name="Submissions S."/>
        </authorList>
    </citation>
    <scope>NUCLEOTIDE SEQUENCE [LARGE SCALE GENOMIC DNA]</scope>
    <source>
        <strain evidence="2">DSM 44209</strain>
    </source>
</reference>
<dbReference type="EMBL" id="FOIE01000003">
    <property type="protein sequence ID" value="SET20411.1"/>
    <property type="molecule type" value="Genomic_DNA"/>
</dbReference>
<sequence>MSAAEQAGVASAGTRAERKPPVYARTVTVHGDPEAVDDGVAFLRDRVMPAVEGLPGYVGLSMLADRGSGRCIATTSWADEAAMSETAEQLRPLRARFAQILGGPPELQTWEIAVLHRVHEAPDGACTRVTWTRTDPDRVEQVLDAYRLSLLPRLEEMAGFCSASLLVDRWEGRGAASVTYADRETLERSRTDATAVREEFAAAMGSRILEVAEFDLVLAHLRVPETA</sequence>
<evidence type="ECO:0000313" key="2">
    <source>
        <dbReference type="Proteomes" id="UP000198507"/>
    </source>
</evidence>
<gene>
    <name evidence="1" type="ORF">SAMN04488546_1649</name>
</gene>
<organism evidence="1 2">
    <name type="scientific">Geodermatophilus poikilotrophus</name>
    <dbReference type="NCBI Taxonomy" id="1333667"/>
    <lineage>
        <taxon>Bacteria</taxon>
        <taxon>Bacillati</taxon>
        <taxon>Actinomycetota</taxon>
        <taxon>Actinomycetes</taxon>
        <taxon>Geodermatophilales</taxon>
        <taxon>Geodermatophilaceae</taxon>
        <taxon>Geodermatophilus</taxon>
    </lineage>
</organism>
<evidence type="ECO:0008006" key="3">
    <source>
        <dbReference type="Google" id="ProtNLM"/>
    </source>
</evidence>
<protein>
    <recommendedName>
        <fullName evidence="3">Antibiotic biosynthesis monooxygenase</fullName>
    </recommendedName>
</protein>
<dbReference type="Proteomes" id="UP000198507">
    <property type="component" value="Unassembled WGS sequence"/>
</dbReference>
<evidence type="ECO:0000313" key="1">
    <source>
        <dbReference type="EMBL" id="SET20411.1"/>
    </source>
</evidence>